<dbReference type="GO" id="GO:0008081">
    <property type="term" value="F:phosphoric diester hydrolase activity"/>
    <property type="evidence" value="ECO:0007669"/>
    <property type="project" value="TreeGrafter"/>
</dbReference>
<dbReference type="GO" id="GO:0006284">
    <property type="term" value="P:base-excision repair"/>
    <property type="evidence" value="ECO:0007669"/>
    <property type="project" value="TreeGrafter"/>
</dbReference>
<dbReference type="GO" id="GO:0046872">
    <property type="term" value="F:metal ion binding"/>
    <property type="evidence" value="ECO:0007669"/>
    <property type="project" value="UniProtKB-KW"/>
</dbReference>
<evidence type="ECO:0000256" key="5">
    <source>
        <dbReference type="ARBA" id="ARBA00022763"/>
    </source>
</evidence>
<name>A0A8C7XE85_9TELE</name>
<dbReference type="GO" id="GO:0003906">
    <property type="term" value="F:DNA-(apurinic or apyrimidinic site) endonuclease activity"/>
    <property type="evidence" value="ECO:0007669"/>
    <property type="project" value="TreeGrafter"/>
</dbReference>
<comment type="catalytic activity">
    <reaction evidence="1">
        <text>Exonucleolytic cleavage in the 3'- to 5'-direction to yield nucleoside 5'-phosphates.</text>
        <dbReference type="EC" id="3.1.11.2"/>
    </reaction>
</comment>
<dbReference type="InterPro" id="IPR036691">
    <property type="entry name" value="Endo/exonu/phosph_ase_sf"/>
</dbReference>
<proteinExistence type="inferred from homology"/>
<evidence type="ECO:0000256" key="7">
    <source>
        <dbReference type="ARBA" id="ARBA00022842"/>
    </source>
</evidence>
<dbReference type="GeneTree" id="ENSGT00980000198652"/>
<dbReference type="Ensembl" id="ENSOSIT00000012839.1">
    <property type="protein sequence ID" value="ENSOSIP00000012114.1"/>
    <property type="gene ID" value="ENSOSIG00000007145.1"/>
</dbReference>
<dbReference type="Gene3D" id="3.60.10.10">
    <property type="entry name" value="Endonuclease/exonuclease/phosphatase"/>
    <property type="match status" value="1"/>
</dbReference>
<dbReference type="Proteomes" id="UP000694383">
    <property type="component" value="Unplaced"/>
</dbReference>
<accession>A0A8C7XE85</accession>
<comment type="similarity">
    <text evidence="2">Belongs to the DNA repair enzymes AP/ExoA family.</text>
</comment>
<dbReference type="InterPro" id="IPR005135">
    <property type="entry name" value="Endo/exonuclease/phosphatase"/>
</dbReference>
<keyword evidence="8" id="KW-0234">DNA repair</keyword>
<feature type="binding site" evidence="9">
    <location>
        <position position="10"/>
    </location>
    <ligand>
        <name>Mg(2+)</name>
        <dbReference type="ChEBI" id="CHEBI:18420"/>
        <label>1</label>
    </ligand>
</feature>
<dbReference type="Pfam" id="PF03372">
    <property type="entry name" value="Exo_endo_phos"/>
    <property type="match status" value="1"/>
</dbReference>
<keyword evidence="9" id="KW-0464">Manganese</keyword>
<keyword evidence="12" id="KW-1185">Reference proteome</keyword>
<dbReference type="GO" id="GO:0005634">
    <property type="term" value="C:nucleus"/>
    <property type="evidence" value="ECO:0007669"/>
    <property type="project" value="TreeGrafter"/>
</dbReference>
<dbReference type="PANTHER" id="PTHR22748:SF26">
    <property type="entry name" value="ENDONUCLEASE_EXONUCLEASE_PHOSPHATASE DOMAIN-CONTAINING PROTEIN"/>
    <property type="match status" value="1"/>
</dbReference>
<comment type="cofactor">
    <cofactor evidence="9">
        <name>Mg(2+)</name>
        <dbReference type="ChEBI" id="CHEBI:18420"/>
    </cofactor>
    <cofactor evidence="9">
        <name>Mn(2+)</name>
        <dbReference type="ChEBI" id="CHEBI:29035"/>
    </cofactor>
    <text evidence="9">Probably binds two magnesium or manganese ions per subunit.</text>
</comment>
<feature type="domain" description="Endonuclease/exonuclease/phosphatase" evidence="10">
    <location>
        <begin position="7"/>
        <end position="149"/>
    </location>
</feature>
<evidence type="ECO:0000256" key="9">
    <source>
        <dbReference type="PIRSR" id="PIRSR604808-2"/>
    </source>
</evidence>
<evidence type="ECO:0000259" key="10">
    <source>
        <dbReference type="Pfam" id="PF03372"/>
    </source>
</evidence>
<dbReference type="GO" id="GO:0008311">
    <property type="term" value="F:double-stranded DNA 3'-5' DNA exonuclease activity"/>
    <property type="evidence" value="ECO:0007669"/>
    <property type="project" value="UniProtKB-EC"/>
</dbReference>
<keyword evidence="6" id="KW-0378">Hydrolase</keyword>
<keyword evidence="5" id="KW-0227">DNA damage</keyword>
<keyword evidence="4 9" id="KW-0479">Metal-binding</keyword>
<evidence type="ECO:0000256" key="8">
    <source>
        <dbReference type="ARBA" id="ARBA00023204"/>
    </source>
</evidence>
<evidence type="ECO:0000313" key="11">
    <source>
        <dbReference type="Ensembl" id="ENSOSIP00000012114.1"/>
    </source>
</evidence>
<dbReference type="SUPFAM" id="SSF56219">
    <property type="entry name" value="DNase I-like"/>
    <property type="match status" value="1"/>
</dbReference>
<evidence type="ECO:0000256" key="3">
    <source>
        <dbReference type="ARBA" id="ARBA00012115"/>
    </source>
</evidence>
<dbReference type="EC" id="3.1.11.2" evidence="3"/>
<sequence>MVELTILSLNVRGLNNNIKRVKYQQLMHRQKADVVLIQESHLRQEDVSKIQDKQYKVISSSSCSYKSKGVIIVFKRNLPTKMEKTYIDNLGRSTYVCTTIYDTKIAFVAIYAQTIFEKNFYPSVMQELLTLSEYKLIIGGDMNAVCDLTLDKSIKAGRHFVSGVKINYCKTHF</sequence>
<dbReference type="InterPro" id="IPR004808">
    <property type="entry name" value="AP_endonuc_1"/>
</dbReference>
<keyword evidence="7 9" id="KW-0460">Magnesium</keyword>
<evidence type="ECO:0000256" key="6">
    <source>
        <dbReference type="ARBA" id="ARBA00022801"/>
    </source>
</evidence>
<evidence type="ECO:0000313" key="12">
    <source>
        <dbReference type="Proteomes" id="UP000694383"/>
    </source>
</evidence>
<feature type="binding site" evidence="9">
    <location>
        <position position="39"/>
    </location>
    <ligand>
        <name>Mg(2+)</name>
        <dbReference type="ChEBI" id="CHEBI:18420"/>
        <label>1</label>
    </ligand>
</feature>
<reference evidence="11" key="1">
    <citation type="submission" date="2025-08" db="UniProtKB">
        <authorList>
            <consortium name="Ensembl"/>
        </authorList>
    </citation>
    <scope>IDENTIFICATION</scope>
</reference>
<evidence type="ECO:0000256" key="4">
    <source>
        <dbReference type="ARBA" id="ARBA00022723"/>
    </source>
</evidence>
<reference evidence="11" key="2">
    <citation type="submission" date="2025-09" db="UniProtKB">
        <authorList>
            <consortium name="Ensembl"/>
        </authorList>
    </citation>
    <scope>IDENTIFICATION</scope>
</reference>
<evidence type="ECO:0000256" key="1">
    <source>
        <dbReference type="ARBA" id="ARBA00000493"/>
    </source>
</evidence>
<dbReference type="AlphaFoldDB" id="A0A8C7XE85"/>
<dbReference type="PANTHER" id="PTHR22748">
    <property type="entry name" value="AP ENDONUCLEASE"/>
    <property type="match status" value="1"/>
</dbReference>
<protein>
    <recommendedName>
        <fullName evidence="3">exodeoxyribonuclease III</fullName>
        <ecNumber evidence="3">3.1.11.2</ecNumber>
    </recommendedName>
</protein>
<organism evidence="11 12">
    <name type="scientific">Oryzias sinensis</name>
    <name type="common">Chinese medaka</name>
    <dbReference type="NCBI Taxonomy" id="183150"/>
    <lineage>
        <taxon>Eukaryota</taxon>
        <taxon>Metazoa</taxon>
        <taxon>Chordata</taxon>
        <taxon>Craniata</taxon>
        <taxon>Vertebrata</taxon>
        <taxon>Euteleostomi</taxon>
        <taxon>Actinopterygii</taxon>
        <taxon>Neopterygii</taxon>
        <taxon>Teleostei</taxon>
        <taxon>Neoteleostei</taxon>
        <taxon>Acanthomorphata</taxon>
        <taxon>Ovalentaria</taxon>
        <taxon>Atherinomorphae</taxon>
        <taxon>Beloniformes</taxon>
        <taxon>Adrianichthyidae</taxon>
        <taxon>Oryziinae</taxon>
        <taxon>Oryzias</taxon>
    </lineage>
</organism>
<evidence type="ECO:0000256" key="2">
    <source>
        <dbReference type="ARBA" id="ARBA00007092"/>
    </source>
</evidence>